<sequence>MQTPVLTPHVYWAQRHHEVYLRVELSDVKNPEIGITENTLHFRARGHGAKGDNIYEFHLEFLEPVKPQPAHRLTQRQVNVTVKKQERQWWERLTRQEKRPLFLAPDFDRWLDESDAEMELRAKEEERINKIRTESRVSNDSFVTLKKGYLFMYNLVQFLGFSWIFVNMTVRLVVLGKDSLYDTFHSVADMMYFCQMLAAVESANALIGVTRSPPLPSLIQLLGRNFILFVIFGSLEEMQNRAVVFFVFYLWSAIEIFRYPFYMLACVDIDWKLLTWIRYSIWIPLYPLGCLAEAASVIQSIPVFNETGKFSFTLPPPLNLTVRFSAFLQGHLILLFLGKSVPAGGSVARRPRGSRLRRVPRVGFAGLRPEDPPRGWLQPESDVTAVSAKRSVGAKHRPERRGGGVVERARARAPGRSRSSAACLPCDREQVASLRLGSLVWKTGMETLSPTWDGDRAPPDSPGSTPALSTVPGTERALDGSHPGLTFLGRRDNRNRIPILQPRELRRSRRAAEPGLEPGALWLPGGLGQKGPGRELVKRVREIRPREDPGREVGTGGSGPTGGRQDSPLPPSDPVPFQGCL</sequence>
<comment type="caution">
    <text evidence="19">Lacks conserved residue(s) required for the propagation of feature annotation.</text>
</comment>
<evidence type="ECO:0000256" key="17">
    <source>
        <dbReference type="ARBA" id="ARBA00053723"/>
    </source>
</evidence>
<evidence type="ECO:0000256" key="9">
    <source>
        <dbReference type="ARBA" id="ARBA00022989"/>
    </source>
</evidence>
<dbReference type="InterPro" id="IPR008978">
    <property type="entry name" value="HSP20-like_chaperone"/>
</dbReference>
<reference evidence="22" key="2">
    <citation type="submission" date="2025-08" db="UniProtKB">
        <authorList>
            <consortium name="Ensembl"/>
        </authorList>
    </citation>
    <scope>IDENTIFICATION</scope>
    <source>
        <strain evidence="22">Glennie</strain>
    </source>
</reference>
<comment type="subcellular location">
    <subcellularLocation>
        <location evidence="1 19">Endoplasmic reticulum membrane</location>
        <topology evidence="1 19">Multi-pass membrane protein</topology>
    </subcellularLocation>
</comment>
<feature type="compositionally biased region" description="Gly residues" evidence="20">
    <location>
        <begin position="553"/>
        <end position="562"/>
    </location>
</feature>
<name>A0A6I8N8D6_ORNAN</name>
<dbReference type="InterPro" id="IPR007052">
    <property type="entry name" value="CS_dom"/>
</dbReference>
<dbReference type="SUPFAM" id="SSF49764">
    <property type="entry name" value="HSP20-like chaperones"/>
    <property type="match status" value="1"/>
</dbReference>
<evidence type="ECO:0000256" key="16">
    <source>
        <dbReference type="ARBA" id="ARBA00023727"/>
    </source>
</evidence>
<evidence type="ECO:0000313" key="22">
    <source>
        <dbReference type="Ensembl" id="ENSOANP00000037148.1"/>
    </source>
</evidence>
<proteinExistence type="inferred from homology"/>
<keyword evidence="12 19" id="KW-0472">Membrane</keyword>
<comment type="pathway">
    <text evidence="2 19">Lipid metabolism; fatty acid biosynthesis.</text>
</comment>
<dbReference type="InterPro" id="IPR007482">
    <property type="entry name" value="Tyr_Pase-like_PTPLA"/>
</dbReference>
<evidence type="ECO:0000259" key="21">
    <source>
        <dbReference type="PROSITE" id="PS51203"/>
    </source>
</evidence>
<feature type="transmembrane region" description="Helical" evidence="19">
    <location>
        <begin position="150"/>
        <end position="170"/>
    </location>
</feature>
<feature type="region of interest" description="Disordered" evidence="20">
    <location>
        <begin position="389"/>
        <end position="413"/>
    </location>
</feature>
<comment type="catalytic activity">
    <reaction evidence="16">
        <text>a very-long-chain (3R)-3-hydroxyacyl-CoA = a very-long-chain (2E)-enoyl-CoA + H2O</text>
        <dbReference type="Rhea" id="RHEA:45812"/>
        <dbReference type="ChEBI" id="CHEBI:15377"/>
        <dbReference type="ChEBI" id="CHEBI:83728"/>
        <dbReference type="ChEBI" id="CHEBI:85440"/>
        <dbReference type="EC" id="4.2.1.134"/>
    </reaction>
    <physiologicalReaction direction="left-to-right" evidence="16">
        <dbReference type="Rhea" id="RHEA:45813"/>
    </physiologicalReaction>
</comment>
<dbReference type="GO" id="GO:0006633">
    <property type="term" value="P:fatty acid biosynthetic process"/>
    <property type="evidence" value="ECO:0007669"/>
    <property type="project" value="UniProtKB-UniPathway"/>
</dbReference>
<dbReference type="Proteomes" id="UP000002279">
    <property type="component" value="Chromosome 5"/>
</dbReference>
<feature type="compositionally biased region" description="Basic and acidic residues" evidence="20">
    <location>
        <begin position="532"/>
        <end position="551"/>
    </location>
</feature>
<dbReference type="GO" id="GO:0102158">
    <property type="term" value="F:very-long-chain (3R)-3-hydroxyacyl-CoA dehydratase activity"/>
    <property type="evidence" value="ECO:0007669"/>
    <property type="project" value="UniProtKB-EC"/>
</dbReference>
<dbReference type="GO" id="GO:0005789">
    <property type="term" value="C:endoplasmic reticulum membrane"/>
    <property type="evidence" value="ECO:0007669"/>
    <property type="project" value="UniProtKB-SubCell"/>
</dbReference>
<dbReference type="EC" id="4.2.1.134" evidence="4 19"/>
<evidence type="ECO:0000256" key="13">
    <source>
        <dbReference type="ARBA" id="ARBA00023160"/>
    </source>
</evidence>
<keyword evidence="9 19" id="KW-1133">Transmembrane helix</keyword>
<dbReference type="InParanoid" id="A0A6I8N8D6"/>
<comment type="similarity">
    <text evidence="3 19">Belongs to the very long-chain fatty acids dehydratase HACD family.</text>
</comment>
<dbReference type="Ensembl" id="ENSOANT00000069089.1">
    <property type="protein sequence ID" value="ENSOANP00000037148.1"/>
    <property type="gene ID" value="ENSOANG00000046972.1"/>
</dbReference>
<evidence type="ECO:0000256" key="8">
    <source>
        <dbReference type="ARBA" id="ARBA00022832"/>
    </source>
</evidence>
<evidence type="ECO:0000256" key="6">
    <source>
        <dbReference type="ARBA" id="ARBA00022692"/>
    </source>
</evidence>
<evidence type="ECO:0000256" key="19">
    <source>
        <dbReference type="RuleBase" id="RU363109"/>
    </source>
</evidence>
<feature type="region of interest" description="Disordered" evidence="20">
    <location>
        <begin position="448"/>
        <end position="581"/>
    </location>
</feature>
<dbReference type="GeneTree" id="ENSGT00530000062962"/>
<feature type="transmembrane region" description="Helical" evidence="19">
    <location>
        <begin position="241"/>
        <end position="261"/>
    </location>
</feature>
<evidence type="ECO:0000256" key="20">
    <source>
        <dbReference type="SAM" id="MobiDB-lite"/>
    </source>
</evidence>
<protein>
    <recommendedName>
        <fullName evidence="18 19">Very-long-chain (3R)-3-hydroxyacyl-CoA dehydratase</fullName>
        <ecNumber evidence="4 19">4.2.1.134</ecNumber>
    </recommendedName>
</protein>
<dbReference type="Gene3D" id="2.60.40.790">
    <property type="match status" value="1"/>
</dbReference>
<evidence type="ECO:0000256" key="2">
    <source>
        <dbReference type="ARBA" id="ARBA00005194"/>
    </source>
</evidence>
<gene>
    <name evidence="22" type="primary">HACD3</name>
</gene>
<evidence type="ECO:0000256" key="12">
    <source>
        <dbReference type="ARBA" id="ARBA00023136"/>
    </source>
</evidence>
<reference evidence="22" key="3">
    <citation type="submission" date="2025-09" db="UniProtKB">
        <authorList>
            <consortium name="Ensembl"/>
        </authorList>
    </citation>
    <scope>IDENTIFICATION</scope>
    <source>
        <strain evidence="22">Glennie</strain>
    </source>
</reference>
<keyword evidence="13 19" id="KW-0275">Fatty acid biosynthesis</keyword>
<evidence type="ECO:0000256" key="5">
    <source>
        <dbReference type="ARBA" id="ARBA00022516"/>
    </source>
</evidence>
<dbReference type="PANTHER" id="PTHR11035:SF20">
    <property type="entry name" value="VERY-LONG-CHAIN (3R)-3-HYDROXYACYL-COA DEHYDRATASE 3"/>
    <property type="match status" value="1"/>
</dbReference>
<dbReference type="CDD" id="cd06465">
    <property type="entry name" value="p23_hB-ind1_like"/>
    <property type="match status" value="1"/>
</dbReference>
<evidence type="ECO:0000256" key="3">
    <source>
        <dbReference type="ARBA" id="ARBA00007811"/>
    </source>
</evidence>
<keyword evidence="6 19" id="KW-0812">Transmembrane</keyword>
<keyword evidence="5 19" id="KW-0444">Lipid biosynthesis</keyword>
<keyword evidence="7 19" id="KW-0256">Endoplasmic reticulum</keyword>
<evidence type="ECO:0000256" key="7">
    <source>
        <dbReference type="ARBA" id="ARBA00022824"/>
    </source>
</evidence>
<evidence type="ECO:0000256" key="14">
    <source>
        <dbReference type="ARBA" id="ARBA00023239"/>
    </source>
</evidence>
<evidence type="ECO:0000256" key="4">
    <source>
        <dbReference type="ARBA" id="ARBA00013122"/>
    </source>
</evidence>
<keyword evidence="14 19" id="KW-0456">Lyase</keyword>
<dbReference type="Pfam" id="PF04387">
    <property type="entry name" value="PTPLA"/>
    <property type="match status" value="1"/>
</dbReference>
<evidence type="ECO:0000256" key="11">
    <source>
        <dbReference type="ARBA" id="ARBA00023098"/>
    </source>
</evidence>
<dbReference type="PROSITE" id="PS51203">
    <property type="entry name" value="CS"/>
    <property type="match status" value="1"/>
</dbReference>
<feature type="transmembrane region" description="Helical" evidence="19">
    <location>
        <begin position="217"/>
        <end position="235"/>
    </location>
</feature>
<dbReference type="Bgee" id="ENSOANG00000046972">
    <property type="expression patterns" value="Expressed in liver and 8 other cell types or tissues"/>
</dbReference>
<comment type="function">
    <text evidence="17">Catalyzes the third of the four reactions of the long-chain fatty acids elongation cycle. This endoplasmic reticulum-bound enzymatic process, allows the addition of two carbons to the chain of long- and very long-chain fatty acids/VLCFAs per cycle. This enzyme catalyzes the dehydration of the 3-hydroxyacyl-CoA intermediate into trans-2,3-enoyl-CoA, within each cycle of fatty acid elongation. Thereby, it participates in the production of VLCFAs of different chain lengths that are involved in multiple biological processes as precursors of membrane lipids and lipid mediators. Involved in Rac1-signaling pathways leading to the modulation of gene expression.</text>
</comment>
<evidence type="ECO:0000256" key="18">
    <source>
        <dbReference type="ARBA" id="ARBA00067622"/>
    </source>
</evidence>
<keyword evidence="23" id="KW-1185">Reference proteome</keyword>
<dbReference type="UniPathway" id="UPA00094"/>
<feature type="compositionally biased region" description="Polar residues" evidence="20">
    <location>
        <begin position="462"/>
        <end position="472"/>
    </location>
</feature>
<keyword evidence="10" id="KW-0175">Coiled coil</keyword>
<dbReference type="FunCoup" id="A0A6I8N8D6">
    <property type="interactions" value="1200"/>
</dbReference>
<dbReference type="FunFam" id="2.60.40.790:FF:000016">
    <property type="entry name" value="Very-long-chain (3R)-3-hydroxyacyl-CoA dehydratase"/>
    <property type="match status" value="1"/>
</dbReference>
<dbReference type="AlphaFoldDB" id="A0A6I8N8D6"/>
<evidence type="ECO:0000256" key="10">
    <source>
        <dbReference type="ARBA" id="ARBA00023054"/>
    </source>
</evidence>
<dbReference type="PANTHER" id="PTHR11035">
    <property type="entry name" value="VERY-LONG-CHAIN (3R)-3-HYDROXYACYL-COA DEHYDRATASE"/>
    <property type="match status" value="1"/>
</dbReference>
<keyword evidence="11 19" id="KW-0443">Lipid metabolism</keyword>
<evidence type="ECO:0000256" key="15">
    <source>
        <dbReference type="ARBA" id="ARBA00023688"/>
    </source>
</evidence>
<feature type="domain" description="CS" evidence="21">
    <location>
        <begin position="5"/>
        <end position="94"/>
    </location>
</feature>
<keyword evidence="8 19" id="KW-0276">Fatty acid metabolism</keyword>
<comment type="catalytic activity">
    <reaction evidence="15">
        <text>(3R)-hydroxyhexadecanoyl-CoA = (2E)-hexadecenoyl-CoA + H2O</text>
        <dbReference type="Rhea" id="RHEA:39159"/>
        <dbReference type="ChEBI" id="CHEBI:15377"/>
        <dbReference type="ChEBI" id="CHEBI:61526"/>
        <dbReference type="ChEBI" id="CHEBI:74278"/>
    </reaction>
    <physiologicalReaction direction="left-to-right" evidence="15">
        <dbReference type="Rhea" id="RHEA:39160"/>
    </physiologicalReaction>
</comment>
<accession>A0A6I8N8D6</accession>
<reference evidence="22 23" key="1">
    <citation type="journal article" date="2008" name="Nature">
        <title>Genome analysis of the platypus reveals unique signatures of evolution.</title>
        <authorList>
            <person name="Warren W.C."/>
            <person name="Hillier L.W."/>
            <person name="Marshall Graves J.A."/>
            <person name="Birney E."/>
            <person name="Ponting C.P."/>
            <person name="Grutzner F."/>
            <person name="Belov K."/>
            <person name="Miller W."/>
            <person name="Clarke L."/>
            <person name="Chinwalla A.T."/>
            <person name="Yang S.P."/>
            <person name="Heger A."/>
            <person name="Locke D.P."/>
            <person name="Miethke P."/>
            <person name="Waters P.D."/>
            <person name="Veyrunes F."/>
            <person name="Fulton L."/>
            <person name="Fulton B."/>
            <person name="Graves T."/>
            <person name="Wallis J."/>
            <person name="Puente X.S."/>
            <person name="Lopez-Otin C."/>
            <person name="Ordonez G.R."/>
            <person name="Eichler E.E."/>
            <person name="Chen L."/>
            <person name="Cheng Z."/>
            <person name="Deakin J.E."/>
            <person name="Alsop A."/>
            <person name="Thompson K."/>
            <person name="Kirby P."/>
            <person name="Papenfuss A.T."/>
            <person name="Wakefield M.J."/>
            <person name="Olender T."/>
            <person name="Lancet D."/>
            <person name="Huttley G.A."/>
            <person name="Smit A.F."/>
            <person name="Pask A."/>
            <person name="Temple-Smith P."/>
            <person name="Batzer M.A."/>
            <person name="Walker J.A."/>
            <person name="Konkel M.K."/>
            <person name="Harris R.S."/>
            <person name="Whittington C.M."/>
            <person name="Wong E.S."/>
            <person name="Gemmell N.J."/>
            <person name="Buschiazzo E."/>
            <person name="Vargas Jentzsch I.M."/>
            <person name="Merkel A."/>
            <person name="Schmitz J."/>
            <person name="Zemann A."/>
            <person name="Churakov G."/>
            <person name="Kriegs J.O."/>
            <person name="Brosius J."/>
            <person name="Murchison E.P."/>
            <person name="Sachidanandam R."/>
            <person name="Smith C."/>
            <person name="Hannon G.J."/>
            <person name="Tsend-Ayush E."/>
            <person name="McMillan D."/>
            <person name="Attenborough R."/>
            <person name="Rens W."/>
            <person name="Ferguson-Smith M."/>
            <person name="Lefevre C.M."/>
            <person name="Sharp J.A."/>
            <person name="Nicholas K.R."/>
            <person name="Ray D.A."/>
            <person name="Kube M."/>
            <person name="Reinhardt R."/>
            <person name="Pringle T.H."/>
            <person name="Taylor J."/>
            <person name="Jones R.C."/>
            <person name="Nixon B."/>
            <person name="Dacheux J.L."/>
            <person name="Niwa H."/>
            <person name="Sekita Y."/>
            <person name="Huang X."/>
            <person name="Stark A."/>
            <person name="Kheradpour P."/>
            <person name="Kellis M."/>
            <person name="Flicek P."/>
            <person name="Chen Y."/>
            <person name="Webber C."/>
            <person name="Hardison R."/>
            <person name="Nelson J."/>
            <person name="Hallsworth-Pepin K."/>
            <person name="Delehaunty K."/>
            <person name="Markovic C."/>
            <person name="Minx P."/>
            <person name="Feng Y."/>
            <person name="Kremitzki C."/>
            <person name="Mitreva M."/>
            <person name="Glasscock J."/>
            <person name="Wylie T."/>
            <person name="Wohldmann P."/>
            <person name="Thiru P."/>
            <person name="Nhan M.N."/>
            <person name="Pohl C.S."/>
            <person name="Smith S.M."/>
            <person name="Hou S."/>
            <person name="Nefedov M."/>
            <person name="de Jong P.J."/>
            <person name="Renfree M.B."/>
            <person name="Mardis E.R."/>
            <person name="Wilson R.K."/>
        </authorList>
    </citation>
    <scope>NUCLEOTIDE SEQUENCE [LARGE SCALE GENOMIC DNA]</scope>
    <source>
        <strain evidence="22 23">Glennie</strain>
    </source>
</reference>
<evidence type="ECO:0000313" key="23">
    <source>
        <dbReference type="Proteomes" id="UP000002279"/>
    </source>
</evidence>
<evidence type="ECO:0000256" key="1">
    <source>
        <dbReference type="ARBA" id="ARBA00004477"/>
    </source>
</evidence>
<organism evidence="22 23">
    <name type="scientific">Ornithorhynchus anatinus</name>
    <name type="common">Duckbill platypus</name>
    <dbReference type="NCBI Taxonomy" id="9258"/>
    <lineage>
        <taxon>Eukaryota</taxon>
        <taxon>Metazoa</taxon>
        <taxon>Chordata</taxon>
        <taxon>Craniata</taxon>
        <taxon>Vertebrata</taxon>
        <taxon>Euteleostomi</taxon>
        <taxon>Mammalia</taxon>
        <taxon>Monotremata</taxon>
        <taxon>Ornithorhynchidae</taxon>
        <taxon>Ornithorhynchus</taxon>
    </lineage>
</organism>
<comment type="function">
    <text evidence="19">Catalyzes the third of the four reactions of the long-chain fatty acids elongation cycle. This endoplasmic reticulum-bound enzymatic process, allows the addition of two carbons to the chain of long- and very long-chain fatty acids/VLCFAs per cycle. This enzyme catalyzes the dehydration of the 3-hydroxyacyl-CoA intermediate into trans-2,3-enoyl-CoA, within each cycle of fatty acid elongation. Thereby, it participates to the production of VLCFAs of different chain lengths that are involved in multiple biological processes as precursors of membrane lipids and lipid mediators.</text>
</comment>